<dbReference type="PANTHER" id="PTHR10772">
    <property type="entry name" value="10 KDA HEAT SHOCK PROTEIN"/>
    <property type="match status" value="1"/>
</dbReference>
<dbReference type="InterPro" id="IPR011032">
    <property type="entry name" value="GroES-like_sf"/>
</dbReference>
<comment type="caution">
    <text evidence="3">The sequence shown here is derived from an EMBL/GenBank/DDBJ whole genome shotgun (WGS) entry which is preliminary data.</text>
</comment>
<gene>
    <name evidence="3" type="ORF">KSP39_PZI002276</name>
</gene>
<dbReference type="Pfam" id="PF00166">
    <property type="entry name" value="Cpn10"/>
    <property type="match status" value="1"/>
</dbReference>
<name>A0AAP0GEE7_9ASPA</name>
<dbReference type="SMART" id="SM00883">
    <property type="entry name" value="Cpn10"/>
    <property type="match status" value="1"/>
</dbReference>
<dbReference type="GO" id="GO:0044183">
    <property type="term" value="F:protein folding chaperone"/>
    <property type="evidence" value="ECO:0007669"/>
    <property type="project" value="InterPro"/>
</dbReference>
<keyword evidence="4" id="KW-1185">Reference proteome</keyword>
<dbReference type="Proteomes" id="UP001418222">
    <property type="component" value="Unassembled WGS sequence"/>
</dbReference>
<dbReference type="GO" id="GO:0046872">
    <property type="term" value="F:metal ion binding"/>
    <property type="evidence" value="ECO:0007669"/>
    <property type="project" value="TreeGrafter"/>
</dbReference>
<dbReference type="Gene3D" id="2.30.33.40">
    <property type="entry name" value="GroES chaperonin"/>
    <property type="match status" value="1"/>
</dbReference>
<dbReference type="CDD" id="cd00320">
    <property type="entry name" value="cpn10"/>
    <property type="match status" value="1"/>
</dbReference>
<keyword evidence="1 2" id="KW-0143">Chaperone</keyword>
<sequence length="110" mass="12312">MRYTPIKPLGDRVLVKIKSSEEKMTWGVLLPSSAKSKPQAGEVTSIGEGRTVGQNKVDIGVECVEVIHSNIFIFLQLFAWTLMSRRVALFSVEIETLNTELEVFLRGKSM</sequence>
<dbReference type="GO" id="GO:0051087">
    <property type="term" value="F:protein-folding chaperone binding"/>
    <property type="evidence" value="ECO:0007669"/>
    <property type="project" value="TreeGrafter"/>
</dbReference>
<dbReference type="GO" id="GO:0051082">
    <property type="term" value="F:unfolded protein binding"/>
    <property type="evidence" value="ECO:0007669"/>
    <property type="project" value="TreeGrafter"/>
</dbReference>
<evidence type="ECO:0008006" key="5">
    <source>
        <dbReference type="Google" id="ProtNLM"/>
    </source>
</evidence>
<dbReference type="GO" id="GO:0005524">
    <property type="term" value="F:ATP binding"/>
    <property type="evidence" value="ECO:0007669"/>
    <property type="project" value="InterPro"/>
</dbReference>
<dbReference type="InterPro" id="IPR020818">
    <property type="entry name" value="Chaperonin_GroES"/>
</dbReference>
<dbReference type="AlphaFoldDB" id="A0AAP0GEE7"/>
<protein>
    <recommendedName>
        <fullName evidence="5">10 kDa chaperonin</fullName>
    </recommendedName>
</protein>
<dbReference type="EMBL" id="JBBWWQ010000002">
    <property type="protein sequence ID" value="KAK8954743.1"/>
    <property type="molecule type" value="Genomic_DNA"/>
</dbReference>
<evidence type="ECO:0000313" key="3">
    <source>
        <dbReference type="EMBL" id="KAK8954743.1"/>
    </source>
</evidence>
<dbReference type="PRINTS" id="PR00297">
    <property type="entry name" value="CHAPERONIN10"/>
</dbReference>
<evidence type="ECO:0000256" key="1">
    <source>
        <dbReference type="ARBA" id="ARBA00023186"/>
    </source>
</evidence>
<dbReference type="PANTHER" id="PTHR10772:SF61">
    <property type="entry name" value="OS02G0781400 PROTEIN"/>
    <property type="match status" value="1"/>
</dbReference>
<organism evidence="3 4">
    <name type="scientific">Platanthera zijinensis</name>
    <dbReference type="NCBI Taxonomy" id="2320716"/>
    <lineage>
        <taxon>Eukaryota</taxon>
        <taxon>Viridiplantae</taxon>
        <taxon>Streptophyta</taxon>
        <taxon>Embryophyta</taxon>
        <taxon>Tracheophyta</taxon>
        <taxon>Spermatophyta</taxon>
        <taxon>Magnoliopsida</taxon>
        <taxon>Liliopsida</taxon>
        <taxon>Asparagales</taxon>
        <taxon>Orchidaceae</taxon>
        <taxon>Orchidoideae</taxon>
        <taxon>Orchideae</taxon>
        <taxon>Orchidinae</taxon>
        <taxon>Platanthera</taxon>
    </lineage>
</organism>
<comment type="similarity">
    <text evidence="2">Belongs to the GroES chaperonin family.</text>
</comment>
<dbReference type="SUPFAM" id="SSF50129">
    <property type="entry name" value="GroES-like"/>
    <property type="match status" value="1"/>
</dbReference>
<dbReference type="GO" id="GO:0005739">
    <property type="term" value="C:mitochondrion"/>
    <property type="evidence" value="ECO:0007669"/>
    <property type="project" value="TreeGrafter"/>
</dbReference>
<reference evidence="3 4" key="1">
    <citation type="journal article" date="2022" name="Nat. Plants">
        <title>Genomes of leafy and leafless Platanthera orchids illuminate the evolution of mycoheterotrophy.</title>
        <authorList>
            <person name="Li M.H."/>
            <person name="Liu K.W."/>
            <person name="Li Z."/>
            <person name="Lu H.C."/>
            <person name="Ye Q.L."/>
            <person name="Zhang D."/>
            <person name="Wang J.Y."/>
            <person name="Li Y.F."/>
            <person name="Zhong Z.M."/>
            <person name="Liu X."/>
            <person name="Yu X."/>
            <person name="Liu D.K."/>
            <person name="Tu X.D."/>
            <person name="Liu B."/>
            <person name="Hao Y."/>
            <person name="Liao X.Y."/>
            <person name="Jiang Y.T."/>
            <person name="Sun W.H."/>
            <person name="Chen J."/>
            <person name="Chen Y.Q."/>
            <person name="Ai Y."/>
            <person name="Zhai J.W."/>
            <person name="Wu S.S."/>
            <person name="Zhou Z."/>
            <person name="Hsiao Y.Y."/>
            <person name="Wu W.L."/>
            <person name="Chen Y.Y."/>
            <person name="Lin Y.F."/>
            <person name="Hsu J.L."/>
            <person name="Li C.Y."/>
            <person name="Wang Z.W."/>
            <person name="Zhao X."/>
            <person name="Zhong W.Y."/>
            <person name="Ma X.K."/>
            <person name="Ma L."/>
            <person name="Huang J."/>
            <person name="Chen G.Z."/>
            <person name="Huang M.Z."/>
            <person name="Huang L."/>
            <person name="Peng D.H."/>
            <person name="Luo Y.B."/>
            <person name="Zou S.Q."/>
            <person name="Chen S.P."/>
            <person name="Lan S."/>
            <person name="Tsai W.C."/>
            <person name="Van de Peer Y."/>
            <person name="Liu Z.J."/>
        </authorList>
    </citation>
    <scope>NUCLEOTIDE SEQUENCE [LARGE SCALE GENOMIC DNA]</scope>
    <source>
        <strain evidence="3">Lor287</strain>
    </source>
</reference>
<evidence type="ECO:0000313" key="4">
    <source>
        <dbReference type="Proteomes" id="UP001418222"/>
    </source>
</evidence>
<dbReference type="GO" id="GO:0009507">
    <property type="term" value="C:chloroplast"/>
    <property type="evidence" value="ECO:0007669"/>
    <property type="project" value="TreeGrafter"/>
</dbReference>
<dbReference type="InterPro" id="IPR037124">
    <property type="entry name" value="Chaperonin_GroES_sf"/>
</dbReference>
<accession>A0AAP0GEE7</accession>
<evidence type="ECO:0000256" key="2">
    <source>
        <dbReference type="RuleBase" id="RU003479"/>
    </source>
</evidence>
<proteinExistence type="inferred from homology"/>